<dbReference type="PRINTS" id="PR00690">
    <property type="entry name" value="ADHESNFAMILY"/>
</dbReference>
<feature type="chain" id="PRO_5038409175" evidence="6">
    <location>
        <begin position="22"/>
        <end position="325"/>
    </location>
</feature>
<dbReference type="InterPro" id="IPR006128">
    <property type="entry name" value="Lipoprotein_PsaA-like"/>
</dbReference>
<gene>
    <name evidence="7" type="ORF">OE105_09210</name>
</gene>
<dbReference type="InterPro" id="IPR006127">
    <property type="entry name" value="ZnuA-like"/>
</dbReference>
<keyword evidence="4" id="KW-0175">Coiled coil</keyword>
<feature type="coiled-coil region" evidence="4">
    <location>
        <begin position="182"/>
        <end position="213"/>
    </location>
</feature>
<dbReference type="RefSeq" id="WP_275419915.1">
    <property type="nucleotide sequence ID" value="NZ_CP106877.1"/>
</dbReference>
<keyword evidence="2 6" id="KW-0732">Signal</keyword>
<dbReference type="PROSITE" id="PS51257">
    <property type="entry name" value="PROKAR_LIPOPROTEIN"/>
    <property type="match status" value="1"/>
</dbReference>
<keyword evidence="1 3" id="KW-0813">Transport</keyword>
<sequence length="325" mass="37207">MKKQVLFLFSLILMIAPFLSGCTESEKQSSESGDEFVIYTTVYPLQYFAQQIGDEYVRVETIYPPGVDEHTYEPSQKDIIDMAEGDMFLYIGYDLEGFAEKAKPILEDEGVKTVAVGEAIQLEEQPQTDGTEEHEDEHAHEDEHGDGHHHIIDPHLWVDPVYSKEMAKVILDQLVEEMPDKEEVFTKNYEQLAEKLDQLNDQLTQLATEAKVKEFIVSHAAYGYWEKRYGLKQLSIAGISSAQEPSQKQLEEIIDLVHDYNLEYILVEQNISNKLVDVVKREAGVEALSIHNLSVLTENDIEENRDYFSIMEDNIETLKQALKAE</sequence>
<dbReference type="InterPro" id="IPR006129">
    <property type="entry name" value="AdhesinB"/>
</dbReference>
<evidence type="ECO:0000256" key="1">
    <source>
        <dbReference type="ARBA" id="ARBA00022448"/>
    </source>
</evidence>
<proteinExistence type="inferred from homology"/>
<name>A0A9E8RY31_9BACI</name>
<dbReference type="InterPro" id="IPR050492">
    <property type="entry name" value="Bact_metal-bind_prot9"/>
</dbReference>
<protein>
    <submittedName>
        <fullName evidence="7">Zinc ABC transporter substrate-binding protein</fullName>
    </submittedName>
</protein>
<dbReference type="AlphaFoldDB" id="A0A9E8RY31"/>
<accession>A0A9E8RY31</accession>
<dbReference type="PANTHER" id="PTHR42953:SF8">
    <property type="entry name" value="ZINT DOMAIN-CONTAINING PROTEIN"/>
    <property type="match status" value="1"/>
</dbReference>
<dbReference type="KEGG" id="fhl:OE105_09210"/>
<evidence type="ECO:0000313" key="8">
    <source>
        <dbReference type="Proteomes" id="UP001164726"/>
    </source>
</evidence>
<feature type="signal peptide" evidence="6">
    <location>
        <begin position="1"/>
        <end position="21"/>
    </location>
</feature>
<dbReference type="EMBL" id="CP106877">
    <property type="protein sequence ID" value="WAA11793.1"/>
    <property type="molecule type" value="Genomic_DNA"/>
</dbReference>
<feature type="region of interest" description="Disordered" evidence="5">
    <location>
        <begin position="122"/>
        <end position="150"/>
    </location>
</feature>
<organism evidence="7 8">
    <name type="scientific">Fervidibacillus halotolerans</name>
    <dbReference type="NCBI Taxonomy" id="2980027"/>
    <lineage>
        <taxon>Bacteria</taxon>
        <taxon>Bacillati</taxon>
        <taxon>Bacillota</taxon>
        <taxon>Bacilli</taxon>
        <taxon>Bacillales</taxon>
        <taxon>Bacillaceae</taxon>
        <taxon>Fervidibacillus</taxon>
    </lineage>
</organism>
<evidence type="ECO:0000256" key="3">
    <source>
        <dbReference type="RuleBase" id="RU003512"/>
    </source>
</evidence>
<dbReference type="GO" id="GO:0030001">
    <property type="term" value="P:metal ion transport"/>
    <property type="evidence" value="ECO:0007669"/>
    <property type="project" value="InterPro"/>
</dbReference>
<dbReference type="Gene3D" id="3.40.50.1980">
    <property type="entry name" value="Nitrogenase molybdenum iron protein domain"/>
    <property type="match status" value="2"/>
</dbReference>
<evidence type="ECO:0000256" key="6">
    <source>
        <dbReference type="SAM" id="SignalP"/>
    </source>
</evidence>
<dbReference type="Pfam" id="PF01297">
    <property type="entry name" value="ZnuA"/>
    <property type="match status" value="1"/>
</dbReference>
<dbReference type="GO" id="GO:0007155">
    <property type="term" value="P:cell adhesion"/>
    <property type="evidence" value="ECO:0007669"/>
    <property type="project" value="InterPro"/>
</dbReference>
<comment type="similarity">
    <text evidence="3">Belongs to the bacterial solute-binding protein 9 family.</text>
</comment>
<evidence type="ECO:0000256" key="2">
    <source>
        <dbReference type="ARBA" id="ARBA00022729"/>
    </source>
</evidence>
<evidence type="ECO:0000256" key="4">
    <source>
        <dbReference type="SAM" id="Coils"/>
    </source>
</evidence>
<dbReference type="SUPFAM" id="SSF53807">
    <property type="entry name" value="Helical backbone' metal receptor"/>
    <property type="match status" value="1"/>
</dbReference>
<dbReference type="PANTHER" id="PTHR42953">
    <property type="entry name" value="HIGH-AFFINITY ZINC UPTAKE SYSTEM PROTEIN ZNUA-RELATED"/>
    <property type="match status" value="1"/>
</dbReference>
<dbReference type="GO" id="GO:0046872">
    <property type="term" value="F:metal ion binding"/>
    <property type="evidence" value="ECO:0007669"/>
    <property type="project" value="InterPro"/>
</dbReference>
<reference evidence="7" key="1">
    <citation type="submission" date="2022-09" db="EMBL/GenBank/DDBJ databases">
        <title>Complete Genomes of Fervidibacillus albus and Fervidibacillus halotolerans isolated from tidal flat sediments.</title>
        <authorList>
            <person name="Kwon K.K."/>
            <person name="Yang S.-H."/>
            <person name="Park M.J."/>
            <person name="Oh H.-M."/>
        </authorList>
    </citation>
    <scope>NUCLEOTIDE SEQUENCE</scope>
    <source>
        <strain evidence="7">MEBiC13594</strain>
    </source>
</reference>
<feature type="compositionally biased region" description="Basic and acidic residues" evidence="5">
    <location>
        <begin position="136"/>
        <end position="150"/>
    </location>
</feature>
<evidence type="ECO:0000256" key="5">
    <source>
        <dbReference type="SAM" id="MobiDB-lite"/>
    </source>
</evidence>
<evidence type="ECO:0000313" key="7">
    <source>
        <dbReference type="EMBL" id="WAA11793.1"/>
    </source>
</evidence>
<keyword evidence="8" id="KW-1185">Reference proteome</keyword>
<dbReference type="Proteomes" id="UP001164726">
    <property type="component" value="Chromosome"/>
</dbReference>
<dbReference type="PRINTS" id="PR00691">
    <property type="entry name" value="ADHESINB"/>
</dbReference>